<dbReference type="Gene3D" id="3.40.50.300">
    <property type="entry name" value="P-loop containing nucleotide triphosphate hydrolases"/>
    <property type="match status" value="1"/>
</dbReference>
<dbReference type="GO" id="GO:0005525">
    <property type="term" value="F:GTP binding"/>
    <property type="evidence" value="ECO:0007669"/>
    <property type="project" value="InterPro"/>
</dbReference>
<dbReference type="PANTHER" id="PTHR42698">
    <property type="entry name" value="GTPASE ERA"/>
    <property type="match status" value="1"/>
</dbReference>
<dbReference type="InterPro" id="IPR005662">
    <property type="entry name" value="GTPase_Era-like"/>
</dbReference>
<evidence type="ECO:0000313" key="2">
    <source>
        <dbReference type="EMBL" id="SFE84791.1"/>
    </source>
</evidence>
<evidence type="ECO:0000259" key="1">
    <source>
        <dbReference type="Pfam" id="PF00350"/>
    </source>
</evidence>
<organism evidence="2 3">
    <name type="scientific">Flavimobilis marinus</name>
    <dbReference type="NCBI Taxonomy" id="285351"/>
    <lineage>
        <taxon>Bacteria</taxon>
        <taxon>Bacillati</taxon>
        <taxon>Actinomycetota</taxon>
        <taxon>Actinomycetes</taxon>
        <taxon>Micrococcales</taxon>
        <taxon>Jonesiaceae</taxon>
        <taxon>Flavimobilis</taxon>
    </lineage>
</organism>
<dbReference type="GO" id="GO:0000028">
    <property type="term" value="P:ribosomal small subunit assembly"/>
    <property type="evidence" value="ECO:0007669"/>
    <property type="project" value="TreeGrafter"/>
</dbReference>
<dbReference type="CDD" id="cd00882">
    <property type="entry name" value="Ras_like_GTPase"/>
    <property type="match status" value="1"/>
</dbReference>
<dbReference type="GO" id="GO:0043024">
    <property type="term" value="F:ribosomal small subunit binding"/>
    <property type="evidence" value="ECO:0007669"/>
    <property type="project" value="TreeGrafter"/>
</dbReference>
<dbReference type="OrthoDB" id="207675at2"/>
<proteinExistence type="predicted"/>
<dbReference type="InterPro" id="IPR045063">
    <property type="entry name" value="Dynamin_N"/>
</dbReference>
<dbReference type="EMBL" id="FONZ01000001">
    <property type="protein sequence ID" value="SFE84791.1"/>
    <property type="molecule type" value="Genomic_DNA"/>
</dbReference>
<accession>A0A1I2DX16</accession>
<protein>
    <submittedName>
        <fullName evidence="2">Dynamin family protein</fullName>
    </submittedName>
</protein>
<gene>
    <name evidence="2" type="ORF">SAMN04488035_0770</name>
</gene>
<dbReference type="GO" id="GO:0005829">
    <property type="term" value="C:cytosol"/>
    <property type="evidence" value="ECO:0007669"/>
    <property type="project" value="TreeGrafter"/>
</dbReference>
<keyword evidence="3" id="KW-1185">Reference proteome</keyword>
<name>A0A1I2DX16_9MICO</name>
<dbReference type="SUPFAM" id="SSF52540">
    <property type="entry name" value="P-loop containing nucleoside triphosphate hydrolases"/>
    <property type="match status" value="1"/>
</dbReference>
<dbReference type="GO" id="GO:0019843">
    <property type="term" value="F:rRNA binding"/>
    <property type="evidence" value="ECO:0007669"/>
    <property type="project" value="TreeGrafter"/>
</dbReference>
<dbReference type="Pfam" id="PF00350">
    <property type="entry name" value="Dynamin_N"/>
    <property type="match status" value="1"/>
</dbReference>
<dbReference type="AlphaFoldDB" id="A0A1I2DX16"/>
<reference evidence="3" key="1">
    <citation type="submission" date="2016-10" db="EMBL/GenBank/DDBJ databases">
        <authorList>
            <person name="Varghese N."/>
            <person name="Submissions S."/>
        </authorList>
    </citation>
    <scope>NUCLEOTIDE SEQUENCE [LARGE SCALE GENOMIC DNA]</scope>
    <source>
        <strain evidence="3">DSM 19083</strain>
    </source>
</reference>
<sequence>MSTHGLSETDGTEPHPSPTLLDVVTDLRRDLAALRLGADDGADAGPDRADARALRDRLARQLDERVLPRLRALALPAVVVVAGSTGAGKSTLVNSLVGADVSPASVLRPTTREPVVVHHPEDGPLLAAHPVLALARAHEHDAVPRGVALLDAPDLDSFEEANRTLAGRLMDAADLWLFVTTPARYGDALPWAALARAQERGTAVAVVLNRVRDADAPTLRRALLERLRDQELVDAPMFVVPDAGPTTALLAPDAVADLRAWLTTLAGRDQGRTAVLRSLRGSLASLEADVRALIAAAEEQDTGAHDLAGRLREVADAHAATAIDALETGVLAAGRLGAAWHAVLDADPGMLRLTQPRLVLPRRAARARTVALAGVRTRVRDVVAELVDLHRAAAASDAAGEPVVAADAGLRLAESWLDATTVRVAPVESRGARAARAAVGDAGLGTLLAGAAVGVTGMERLLASAAGAHEGAQMVRGVRADLAERVRRAIDDAVVPYVDAAGASAPGDEVAALHLRAGELRRLV</sequence>
<dbReference type="RefSeq" id="WP_143073124.1">
    <property type="nucleotide sequence ID" value="NZ_BNAN01000001.1"/>
</dbReference>
<dbReference type="PANTHER" id="PTHR42698:SF1">
    <property type="entry name" value="GTPASE ERA, MITOCHONDRIAL"/>
    <property type="match status" value="1"/>
</dbReference>
<evidence type="ECO:0000313" key="3">
    <source>
        <dbReference type="Proteomes" id="UP000198520"/>
    </source>
</evidence>
<dbReference type="InterPro" id="IPR027417">
    <property type="entry name" value="P-loop_NTPase"/>
</dbReference>
<dbReference type="Proteomes" id="UP000198520">
    <property type="component" value="Unassembled WGS sequence"/>
</dbReference>
<feature type="domain" description="Dynamin N-terminal" evidence="1">
    <location>
        <begin position="79"/>
        <end position="122"/>
    </location>
</feature>
<dbReference type="STRING" id="285351.SAMN04488035_0770"/>